<organism evidence="1 2">
    <name type="scientific">Pocillopora damicornis</name>
    <name type="common">Cauliflower coral</name>
    <name type="synonym">Millepora damicornis</name>
    <dbReference type="NCBI Taxonomy" id="46731"/>
    <lineage>
        <taxon>Eukaryota</taxon>
        <taxon>Metazoa</taxon>
        <taxon>Cnidaria</taxon>
        <taxon>Anthozoa</taxon>
        <taxon>Hexacorallia</taxon>
        <taxon>Scleractinia</taxon>
        <taxon>Astrocoeniina</taxon>
        <taxon>Pocilloporidae</taxon>
        <taxon>Pocillopora</taxon>
    </lineage>
</organism>
<dbReference type="EMBL" id="RCHS01000500">
    <property type="protein sequence ID" value="RMX58507.1"/>
    <property type="molecule type" value="Genomic_DNA"/>
</dbReference>
<name>A0A3M6UY20_POCDA</name>
<evidence type="ECO:0000313" key="2">
    <source>
        <dbReference type="Proteomes" id="UP000275408"/>
    </source>
</evidence>
<gene>
    <name evidence="1" type="ORF">pdam_00010736</name>
</gene>
<proteinExistence type="predicted"/>
<reference evidence="1 2" key="1">
    <citation type="journal article" date="2018" name="Sci. Rep.">
        <title>Comparative analysis of the Pocillopora damicornis genome highlights role of immune system in coral evolution.</title>
        <authorList>
            <person name="Cunning R."/>
            <person name="Bay R.A."/>
            <person name="Gillette P."/>
            <person name="Baker A.C."/>
            <person name="Traylor-Knowles N."/>
        </authorList>
    </citation>
    <scope>NUCLEOTIDE SEQUENCE [LARGE SCALE GENOMIC DNA]</scope>
    <source>
        <strain evidence="1">RSMAS</strain>
        <tissue evidence="1">Whole animal</tissue>
    </source>
</reference>
<dbReference type="OrthoDB" id="5988437at2759"/>
<accession>A0A3M6UY20</accession>
<sequence>MAAKATTKRGLLPGYFENLQQKESKERYLEKLKSIEGQDPYEIPRKEWIDDVDCWPDNDLSTHKRHKS</sequence>
<dbReference type="Proteomes" id="UP000275408">
    <property type="component" value="Unassembled WGS sequence"/>
</dbReference>
<evidence type="ECO:0000313" key="1">
    <source>
        <dbReference type="EMBL" id="RMX58507.1"/>
    </source>
</evidence>
<comment type="caution">
    <text evidence="1">The sequence shown here is derived from an EMBL/GenBank/DDBJ whole genome shotgun (WGS) entry which is preliminary data.</text>
</comment>
<dbReference type="AlphaFoldDB" id="A0A3M6UY20"/>
<keyword evidence="2" id="KW-1185">Reference proteome</keyword>
<protein>
    <submittedName>
        <fullName evidence="1">Uncharacterized protein</fullName>
    </submittedName>
</protein>